<dbReference type="Pfam" id="PF01547">
    <property type="entry name" value="SBP_bac_1"/>
    <property type="match status" value="1"/>
</dbReference>
<dbReference type="PANTHER" id="PTHR43649">
    <property type="entry name" value="ARABINOSE-BINDING PROTEIN-RELATED"/>
    <property type="match status" value="1"/>
</dbReference>
<proteinExistence type="inferred from homology"/>
<organism evidence="5">
    <name type="scientific">Fervidobacterium nodosum</name>
    <dbReference type="NCBI Taxonomy" id="2424"/>
    <lineage>
        <taxon>Bacteria</taxon>
        <taxon>Thermotogati</taxon>
        <taxon>Thermotogota</taxon>
        <taxon>Thermotogae</taxon>
        <taxon>Thermotogales</taxon>
        <taxon>Fervidobacteriaceae</taxon>
        <taxon>Fervidobacterium</taxon>
    </lineage>
</organism>
<dbReference type="SUPFAM" id="SSF53850">
    <property type="entry name" value="Periplasmic binding protein-like II"/>
    <property type="match status" value="1"/>
</dbReference>
<protein>
    <submittedName>
        <fullName evidence="5">ABC transporter substrate-binding protein</fullName>
    </submittedName>
</protein>
<feature type="chain" id="PRO_5028062287" evidence="4">
    <location>
        <begin position="20"/>
        <end position="414"/>
    </location>
</feature>
<evidence type="ECO:0000313" key="5">
    <source>
        <dbReference type="EMBL" id="HHR34343.1"/>
    </source>
</evidence>
<name>A0A7C5U424_9BACT</name>
<evidence type="ECO:0000256" key="3">
    <source>
        <dbReference type="ARBA" id="ARBA00022729"/>
    </source>
</evidence>
<dbReference type="CDD" id="cd14750">
    <property type="entry name" value="PBP2_TMBP"/>
    <property type="match status" value="1"/>
</dbReference>
<dbReference type="Gene3D" id="3.40.190.10">
    <property type="entry name" value="Periplasmic binding protein-like II"/>
    <property type="match status" value="2"/>
</dbReference>
<feature type="signal peptide" evidence="4">
    <location>
        <begin position="1"/>
        <end position="19"/>
    </location>
</feature>
<evidence type="ECO:0000256" key="2">
    <source>
        <dbReference type="ARBA" id="ARBA00022448"/>
    </source>
</evidence>
<accession>A0A7C5U424</accession>
<dbReference type="InterPro" id="IPR006059">
    <property type="entry name" value="SBP"/>
</dbReference>
<dbReference type="PANTHER" id="PTHR43649:SF34">
    <property type="entry name" value="ABC TRANSPORTER PERIPLASMIC-BINDING PROTEIN YCJN-RELATED"/>
    <property type="match status" value="1"/>
</dbReference>
<keyword evidence="3 4" id="KW-0732">Signal</keyword>
<dbReference type="InterPro" id="IPR050490">
    <property type="entry name" value="Bact_solute-bd_prot1"/>
</dbReference>
<gene>
    <name evidence="5" type="ORF">ENM46_05300</name>
</gene>
<comment type="caution">
    <text evidence="5">The sequence shown here is derived from an EMBL/GenBank/DDBJ whole genome shotgun (WGS) entry which is preliminary data.</text>
</comment>
<dbReference type="AlphaFoldDB" id="A0A7C5U424"/>
<sequence>MRKFVFVALLLVLSVVAFSRVTITMTAGAVGKELEVLYAQLDRFMKANPDIKVSVMPMPNSSTERHDLYVTYLASGEKEPTVLMLDVIWPAEFAPYLEDLTADKAYFELDKFLPGTVKAATVGGKIVAVPWFTDAGLLYYRKDLLEKYGFKNPPKTWDELVTIAKTITAKEKNVVGFVWQGARYEGLVCDFMEYLISFGGDVLDDAGNVIVNSPASVKALQFMVDLIYKEKVSPQAVTTYMEEEARRKFQNGEAVFMRNWPYAWSLLNDPKDSKVAGKVGVAPLPAGPSGKSAATLGGWMLGINKNATPEEKAAAKKLVKFLTSYDEQLYKAINAGQNPTMMDVYKNAELKKAAPFMVELYGMFINAAPRPRTAKYSEISDVIQKYAHAALTQQMTAQKAIEEMAKELNKVLGK</sequence>
<keyword evidence="2" id="KW-0813">Transport</keyword>
<evidence type="ECO:0000256" key="4">
    <source>
        <dbReference type="SAM" id="SignalP"/>
    </source>
</evidence>
<evidence type="ECO:0000256" key="1">
    <source>
        <dbReference type="ARBA" id="ARBA00008520"/>
    </source>
</evidence>
<dbReference type="EMBL" id="DRXW01000316">
    <property type="protein sequence ID" value="HHR34343.1"/>
    <property type="molecule type" value="Genomic_DNA"/>
</dbReference>
<comment type="similarity">
    <text evidence="1">Belongs to the bacterial solute-binding protein 1 family.</text>
</comment>
<reference evidence="5" key="1">
    <citation type="journal article" date="2020" name="mSystems">
        <title>Genome- and Community-Level Interaction Insights into Carbon Utilization and Element Cycling Functions of Hydrothermarchaeota in Hydrothermal Sediment.</title>
        <authorList>
            <person name="Zhou Z."/>
            <person name="Liu Y."/>
            <person name="Xu W."/>
            <person name="Pan J."/>
            <person name="Luo Z.H."/>
            <person name="Li M."/>
        </authorList>
    </citation>
    <scope>NUCLEOTIDE SEQUENCE [LARGE SCALE GENOMIC DNA]</scope>
    <source>
        <strain evidence="5">SpSt-1088</strain>
    </source>
</reference>